<keyword evidence="4" id="KW-1185">Reference proteome</keyword>
<dbReference type="RefSeq" id="XP_044364855.1">
    <property type="nucleotide sequence ID" value="XM_044508920.1"/>
</dbReference>
<feature type="compositionally biased region" description="Basic and acidic residues" evidence="1">
    <location>
        <begin position="182"/>
        <end position="193"/>
    </location>
</feature>
<dbReference type="Gramene" id="TraesJAG4A03G02135580.2">
    <property type="protein sequence ID" value="TraesJAG4A03G02135580.2.CDS1"/>
    <property type="gene ID" value="TraesJAG4A03G02135580"/>
</dbReference>
<dbReference type="Proteomes" id="UP000019116">
    <property type="component" value="Chromosome 4A"/>
</dbReference>
<evidence type="ECO:0000313" key="3">
    <source>
        <dbReference type="EnsemblPlants" id="TraesCS4A02G257500.1.cds1"/>
    </source>
</evidence>
<dbReference type="Gramene" id="TraesNOR4A03G02156660.1">
    <property type="protein sequence ID" value="TraesNOR4A03G02156660.1.CDS1"/>
    <property type="gene ID" value="TraesNOR4A03G02156660"/>
</dbReference>
<organism evidence="3">
    <name type="scientific">Triticum aestivum</name>
    <name type="common">Wheat</name>
    <dbReference type="NCBI Taxonomy" id="4565"/>
    <lineage>
        <taxon>Eukaryota</taxon>
        <taxon>Viridiplantae</taxon>
        <taxon>Streptophyta</taxon>
        <taxon>Embryophyta</taxon>
        <taxon>Tracheophyta</taxon>
        <taxon>Spermatophyta</taxon>
        <taxon>Magnoliopsida</taxon>
        <taxon>Liliopsida</taxon>
        <taxon>Poales</taxon>
        <taxon>Poaceae</taxon>
        <taxon>BOP clade</taxon>
        <taxon>Pooideae</taxon>
        <taxon>Triticodae</taxon>
        <taxon>Triticeae</taxon>
        <taxon>Triticinae</taxon>
        <taxon>Triticum</taxon>
    </lineage>
</organism>
<feature type="compositionally biased region" description="Basic and acidic residues" evidence="1">
    <location>
        <begin position="74"/>
        <end position="90"/>
    </location>
</feature>
<dbReference type="Gramene" id="TraesPARA_EIv1.0_1243480.1">
    <property type="protein sequence ID" value="TraesPARA_EIv1.0_1243480.1.CDS1"/>
    <property type="gene ID" value="TraesPARA_EIv1.0_1243480"/>
</dbReference>
<gene>
    <name evidence="3" type="primary">LOC123087022</name>
</gene>
<dbReference type="Gramene" id="TraesPARA_EIv1.0_1243480.3">
    <property type="protein sequence ID" value="TraesPARA_EIv1.0_1243480.3.CDS1"/>
    <property type="gene ID" value="TraesPARA_EIv1.0_1243480"/>
</dbReference>
<dbReference type="OrthoDB" id="1928179at2759"/>
<dbReference type="OMA" id="YEKKAYH"/>
<sequence length="427" mass="46514">MLRQSSSRNHRSKGLKLKKALQISLLVLVSVWLLYQVKHSYEKKTAYTENDATNNEASDEHKDDQSQAGVIKLGRKDLPAKEADSSTLDERVEDEENEEMDPEMKRDEHDDDPIDEPDLDKDEDLPEPGEHSANKDEGSDGRAVFEDEERKERSQEDQEKSFHGDDVSSAVTHDPPASQQDELTHHAQEKILFVDDASTAVPHENQEPEHKEEEDRKAMEKSSGGENVSSSVDHDAQVTNPLPDEQLKNMDRIFEGTTNLSNGITFRGPRVNGTNAVGEHEASSKTNASSDPNMSTPSMVSVSKTDPTPVNMTSSHAVSGTSNSTSLKGQHEQPVNSTAASNNQKQLLADLTSAELNSPPNGTVASGSTDDQKATSRDGDNAGNNTDTSSTPVSNKEDGGSDAQKEDQDVSTKIMNKAIGEGEVLLE</sequence>
<evidence type="ECO:0000313" key="4">
    <source>
        <dbReference type="Proteomes" id="UP000019116"/>
    </source>
</evidence>
<feature type="compositionally biased region" description="Basic and acidic residues" evidence="1">
    <location>
        <begin position="204"/>
        <end position="220"/>
    </location>
</feature>
<feature type="compositionally biased region" description="Basic and acidic residues" evidence="1">
    <location>
        <begin position="245"/>
        <end position="254"/>
    </location>
</feature>
<protein>
    <submittedName>
        <fullName evidence="3">Uncharacterized protein</fullName>
    </submittedName>
</protein>
<feature type="transmembrane region" description="Helical" evidence="2">
    <location>
        <begin position="20"/>
        <end position="37"/>
    </location>
</feature>
<keyword evidence="2" id="KW-1133">Transmembrane helix</keyword>
<feature type="compositionally biased region" description="Basic and acidic residues" evidence="1">
    <location>
        <begin position="128"/>
        <end position="166"/>
    </location>
</feature>
<feature type="compositionally biased region" description="Basic and acidic residues" evidence="1">
    <location>
        <begin position="395"/>
        <end position="410"/>
    </location>
</feature>
<feature type="compositionally biased region" description="Basic and acidic residues" evidence="1">
    <location>
        <begin position="370"/>
        <end position="380"/>
    </location>
</feature>
<dbReference type="PANTHER" id="PTHR33700">
    <property type="entry name" value="MYB-LIKE PROTEIN X"/>
    <property type="match status" value="1"/>
</dbReference>
<dbReference type="Gramene" id="TraesPARA_EIv1.0_1243480.2">
    <property type="protein sequence ID" value="TraesPARA_EIv1.0_1243480.2.CDS1"/>
    <property type="gene ID" value="TraesPARA_EIv1.0_1243480"/>
</dbReference>
<dbReference type="Gramene" id="TraesCS4A03G0672400.1">
    <property type="protein sequence ID" value="TraesCS4A03G0672400.1.CDS1"/>
    <property type="gene ID" value="TraesCS4A03G0672400"/>
</dbReference>
<feature type="compositionally biased region" description="Polar residues" evidence="1">
    <location>
        <begin position="354"/>
        <end position="369"/>
    </location>
</feature>
<keyword evidence="2" id="KW-0472">Membrane</keyword>
<accession>A0A3B6HXZ9</accession>
<dbReference type="EnsemblPlants" id="TraesCS4A02G257500.1">
    <property type="protein sequence ID" value="TraesCS4A02G257500.1.cds1"/>
    <property type="gene ID" value="TraesCS4A02G257500"/>
</dbReference>
<feature type="compositionally biased region" description="Acidic residues" evidence="1">
    <location>
        <begin position="109"/>
        <end position="127"/>
    </location>
</feature>
<evidence type="ECO:0000256" key="2">
    <source>
        <dbReference type="SAM" id="Phobius"/>
    </source>
</evidence>
<keyword evidence="2" id="KW-0812">Transmembrane</keyword>
<dbReference type="KEGG" id="taes:123087022"/>
<feature type="compositionally biased region" description="Acidic residues" evidence="1">
    <location>
        <begin position="91"/>
        <end position="101"/>
    </location>
</feature>
<dbReference type="Gramene" id="TraesCS4A02G257500.1">
    <property type="protein sequence ID" value="TraesCS4A02G257500.1.cds1"/>
    <property type="gene ID" value="TraesCS4A02G257500"/>
</dbReference>
<evidence type="ECO:0000256" key="1">
    <source>
        <dbReference type="SAM" id="MobiDB-lite"/>
    </source>
</evidence>
<dbReference type="Gramene" id="TraesROB_scaffold_004211_01G000400.1">
    <property type="protein sequence ID" value="TraesROB_scaffold_004211_01G000400.1"/>
    <property type="gene ID" value="TraesROB_scaffold_004211_01G000400"/>
</dbReference>
<proteinExistence type="predicted"/>
<reference evidence="3" key="1">
    <citation type="submission" date="2018-08" db="EMBL/GenBank/DDBJ databases">
        <authorList>
            <person name="Rossello M."/>
        </authorList>
    </citation>
    <scope>NUCLEOTIDE SEQUENCE [LARGE SCALE GENOMIC DNA]</scope>
    <source>
        <strain evidence="3">cv. Chinese Spring</strain>
    </source>
</reference>
<feature type="compositionally biased region" description="Polar residues" evidence="1">
    <location>
        <begin position="382"/>
        <end position="394"/>
    </location>
</feature>
<dbReference type="Gramene" id="TraesCAD_scaffold_004773_01G000200.1">
    <property type="protein sequence ID" value="TraesCAD_scaffold_004773_01G000200.1"/>
    <property type="gene ID" value="TraesCAD_scaffold_004773_01G000200"/>
</dbReference>
<name>A0A3B6HXZ9_WHEAT</name>
<feature type="compositionally biased region" description="Polar residues" evidence="1">
    <location>
        <begin position="284"/>
        <end position="346"/>
    </location>
</feature>
<dbReference type="Gramene" id="TraesJAG4A03G02135580.1">
    <property type="protein sequence ID" value="TraesJAG4A03G02135580.1.CDS1"/>
    <property type="gene ID" value="TraesJAG4A03G02135580"/>
</dbReference>
<dbReference type="Gramene" id="TraesNOR4A03G02156660.2">
    <property type="protein sequence ID" value="TraesNOR4A03G02156660.2.CDS1"/>
    <property type="gene ID" value="TraesNOR4A03G02156660"/>
</dbReference>
<reference evidence="3" key="2">
    <citation type="submission" date="2018-10" db="UniProtKB">
        <authorList>
            <consortium name="EnsemblPlants"/>
        </authorList>
    </citation>
    <scope>IDENTIFICATION</scope>
</reference>
<feature type="region of interest" description="Disordered" evidence="1">
    <location>
        <begin position="48"/>
        <end position="427"/>
    </location>
</feature>
<dbReference type="PANTHER" id="PTHR33700:SF4">
    <property type="entry name" value="MYB-LIKE PROTEIN X"/>
    <property type="match status" value="1"/>
</dbReference>
<dbReference type="STRING" id="4565.A0A3B6HXZ9"/>
<dbReference type="RefSeq" id="XP_044364853.1">
    <property type="nucleotide sequence ID" value="XM_044508918.1"/>
</dbReference>
<dbReference type="PaxDb" id="4565-Traes_4AL_B0395ACE3.1"/>
<dbReference type="GeneID" id="123087022"/>
<dbReference type="AlphaFoldDB" id="A0A3B6HXZ9"/>